<keyword evidence="2" id="KW-1185">Reference proteome</keyword>
<reference evidence="1" key="1">
    <citation type="submission" date="2023-04" db="EMBL/GenBank/DDBJ databases">
        <title>Isolation and Characterization of Novel Plasmid-specific Phages Infecting Bacteria Carrying Diverse Conjugative Plasmids.</title>
        <authorList>
            <person name="Parra B."/>
            <person name="Cockx B."/>
            <person name="Lutz V.T."/>
            <person name="Bronsted L."/>
            <person name="Smets B.F."/>
            <person name="Dechesne A."/>
        </authorList>
    </citation>
    <scope>NUCLEOTIDE SEQUENCE</scope>
</reference>
<sequence>MAAIDRTKQPYRIYKPLFLDEGQIKMDLDREFESISQALIWVTNNMLIIVDAVNPLLIAAGKAPIVLEYPKTNS</sequence>
<organism evidence="1 2">
    <name type="scientific">phage PKM.Lu.22.1</name>
    <dbReference type="NCBI Taxonomy" id="3049197"/>
    <lineage>
        <taxon>Viruses</taxon>
        <taxon>Duplodnaviria</taxon>
        <taxon>Heunggongvirae</taxon>
        <taxon>Uroviricota</taxon>
        <taxon>Caudoviricetes</taxon>
        <taxon>Grimontviridae</taxon>
    </lineage>
</organism>
<accession>A0AAF0KYC0</accession>
<name>A0AAF0KYC0_9CAUD</name>
<evidence type="ECO:0000313" key="2">
    <source>
        <dbReference type="Proteomes" id="UP001223176"/>
    </source>
</evidence>
<protein>
    <submittedName>
        <fullName evidence="1">Uncharacterized protein</fullName>
    </submittedName>
</protein>
<dbReference type="Proteomes" id="UP001223176">
    <property type="component" value="Segment"/>
</dbReference>
<evidence type="ECO:0000313" key="1">
    <source>
        <dbReference type="EMBL" id="WHS68278.1"/>
    </source>
</evidence>
<dbReference type="EMBL" id="OQ829281">
    <property type="protein sequence ID" value="WHS68278.1"/>
    <property type="molecule type" value="Genomic_DNA"/>
</dbReference>
<proteinExistence type="predicted"/>